<protein>
    <recommendedName>
        <fullName evidence="1">Carrier domain-containing protein</fullName>
    </recommendedName>
</protein>
<dbReference type="InterPro" id="IPR009081">
    <property type="entry name" value="PP-bd_ACP"/>
</dbReference>
<dbReference type="SUPFAM" id="SSF47336">
    <property type="entry name" value="ACP-like"/>
    <property type="match status" value="1"/>
</dbReference>
<comment type="caution">
    <text evidence="2">The sequence shown here is derived from an EMBL/GenBank/DDBJ whole genome shotgun (WGS) entry which is preliminary data.</text>
</comment>
<dbReference type="Gene3D" id="1.10.1200.10">
    <property type="entry name" value="ACP-like"/>
    <property type="match status" value="1"/>
</dbReference>
<keyword evidence="3" id="KW-1185">Reference proteome</keyword>
<evidence type="ECO:0000313" key="3">
    <source>
        <dbReference type="Proteomes" id="UP000760480"/>
    </source>
</evidence>
<proteinExistence type="predicted"/>
<gene>
    <name evidence="2" type="ORF">E4P82_07615</name>
</gene>
<dbReference type="PROSITE" id="PS50075">
    <property type="entry name" value="CARRIER"/>
    <property type="match status" value="1"/>
</dbReference>
<accession>A0ABX1TMF1</accession>
<dbReference type="EMBL" id="SPMZ01000019">
    <property type="protein sequence ID" value="NMQ19080.1"/>
    <property type="molecule type" value="Genomic_DNA"/>
</dbReference>
<evidence type="ECO:0000313" key="2">
    <source>
        <dbReference type="EMBL" id="NMQ19080.1"/>
    </source>
</evidence>
<evidence type="ECO:0000259" key="1">
    <source>
        <dbReference type="PROSITE" id="PS50075"/>
    </source>
</evidence>
<dbReference type="InterPro" id="IPR036736">
    <property type="entry name" value="ACP-like_sf"/>
</dbReference>
<sequence>MIDETLVLHCSISSYNDLQGLSAPYPAREEKSMSTMNKEQIREAILRILADVIPNADTQAINPDISFHDQLELDSIDFLRLMMSLEKEMNVTIFDFDYPKLSTLKGCERYLAEQLMLTA</sequence>
<feature type="domain" description="Carrier" evidence="1">
    <location>
        <begin position="36"/>
        <end position="115"/>
    </location>
</feature>
<name>A0ABX1TMF1_9GAMM</name>
<organism evidence="2 3">
    <name type="scientific">Candidatus Competibacter phosphatis</name>
    <dbReference type="NCBI Taxonomy" id="221280"/>
    <lineage>
        <taxon>Bacteria</taxon>
        <taxon>Pseudomonadati</taxon>
        <taxon>Pseudomonadota</taxon>
        <taxon>Gammaproteobacteria</taxon>
        <taxon>Candidatus Competibacteraceae</taxon>
        <taxon>Candidatus Competibacter</taxon>
    </lineage>
</organism>
<dbReference type="Proteomes" id="UP000760480">
    <property type="component" value="Unassembled WGS sequence"/>
</dbReference>
<dbReference type="Pfam" id="PF00550">
    <property type="entry name" value="PP-binding"/>
    <property type="match status" value="1"/>
</dbReference>
<reference evidence="2 3" key="1">
    <citation type="submission" date="2019-03" db="EMBL/GenBank/DDBJ databases">
        <title>Metabolic reconstructions from genomes of highly enriched 'Candidatus Accumulibacter' and 'Candidatus Competibacter' bioreactor populations.</title>
        <authorList>
            <person name="Annavajhala M.K."/>
            <person name="Welles L."/>
            <person name="Abbas B."/>
            <person name="Sorokin D."/>
            <person name="Park H."/>
            <person name="Van Loosdrecht M."/>
            <person name="Chandran K."/>
        </authorList>
    </citation>
    <scope>NUCLEOTIDE SEQUENCE [LARGE SCALE GENOMIC DNA]</scope>
    <source>
        <strain evidence="2 3">SBR_G</strain>
    </source>
</reference>